<organism evidence="1 2">
    <name type="scientific">Nocardia rhizosphaerae</name>
    <dbReference type="NCBI Taxonomy" id="1691571"/>
    <lineage>
        <taxon>Bacteria</taxon>
        <taxon>Bacillati</taxon>
        <taxon>Actinomycetota</taxon>
        <taxon>Actinomycetes</taxon>
        <taxon>Mycobacteriales</taxon>
        <taxon>Nocardiaceae</taxon>
        <taxon>Nocardia</taxon>
    </lineage>
</organism>
<keyword evidence="2" id="KW-1185">Reference proteome</keyword>
<gene>
    <name evidence="1" type="ORF">ACFOW8_28415</name>
</gene>
<reference evidence="2" key="1">
    <citation type="journal article" date="2019" name="Int. J. Syst. Evol. Microbiol.">
        <title>The Global Catalogue of Microorganisms (GCM) 10K type strain sequencing project: providing services to taxonomists for standard genome sequencing and annotation.</title>
        <authorList>
            <consortium name="The Broad Institute Genomics Platform"/>
            <consortium name="The Broad Institute Genome Sequencing Center for Infectious Disease"/>
            <person name="Wu L."/>
            <person name="Ma J."/>
        </authorList>
    </citation>
    <scope>NUCLEOTIDE SEQUENCE [LARGE SCALE GENOMIC DNA]</scope>
    <source>
        <strain evidence="2">CGMCC 4.7204</strain>
    </source>
</reference>
<accession>A0ABV8LF03</accession>
<name>A0ABV8LF03_9NOCA</name>
<dbReference type="Proteomes" id="UP001595767">
    <property type="component" value="Unassembled WGS sequence"/>
</dbReference>
<sequence length="60" mass="6732">MRLPDGWTAERGSGWWEVHHLIHDQCGMRTGMAYDLLGSGPFGESAARQVVYGHTCEENQ</sequence>
<dbReference type="EMBL" id="JBHSBA010000016">
    <property type="protein sequence ID" value="MFC4128864.1"/>
    <property type="molecule type" value="Genomic_DNA"/>
</dbReference>
<dbReference type="RefSeq" id="WP_378554733.1">
    <property type="nucleotide sequence ID" value="NZ_JBHSBA010000016.1"/>
</dbReference>
<protein>
    <submittedName>
        <fullName evidence="1">Uncharacterized protein</fullName>
    </submittedName>
</protein>
<proteinExistence type="predicted"/>
<evidence type="ECO:0000313" key="2">
    <source>
        <dbReference type="Proteomes" id="UP001595767"/>
    </source>
</evidence>
<comment type="caution">
    <text evidence="1">The sequence shown here is derived from an EMBL/GenBank/DDBJ whole genome shotgun (WGS) entry which is preliminary data.</text>
</comment>
<evidence type="ECO:0000313" key="1">
    <source>
        <dbReference type="EMBL" id="MFC4128864.1"/>
    </source>
</evidence>